<dbReference type="GO" id="GO:0000014">
    <property type="term" value="F:single-stranded DNA endodeoxyribonuclease activity"/>
    <property type="evidence" value="ECO:0007669"/>
    <property type="project" value="TreeGrafter"/>
</dbReference>
<dbReference type="GO" id="GO:0000724">
    <property type="term" value="P:double-strand break repair via homologous recombination"/>
    <property type="evidence" value="ECO:0007669"/>
    <property type="project" value="TreeGrafter"/>
</dbReference>
<dbReference type="InterPro" id="IPR010994">
    <property type="entry name" value="RuvA_2-like"/>
</dbReference>
<dbReference type="GO" id="GO:0003684">
    <property type="term" value="F:damaged DNA binding"/>
    <property type="evidence" value="ECO:0007669"/>
    <property type="project" value="TreeGrafter"/>
</dbReference>
<evidence type="ECO:0000256" key="1">
    <source>
        <dbReference type="ARBA" id="ARBA00004123"/>
    </source>
</evidence>
<keyword evidence="3" id="KW-0540">Nuclease</keyword>
<organism evidence="12 13">
    <name type="scientific">Armillaria borealis</name>
    <dbReference type="NCBI Taxonomy" id="47425"/>
    <lineage>
        <taxon>Eukaryota</taxon>
        <taxon>Fungi</taxon>
        <taxon>Dikarya</taxon>
        <taxon>Basidiomycota</taxon>
        <taxon>Agaricomycotina</taxon>
        <taxon>Agaricomycetes</taxon>
        <taxon>Agaricomycetidae</taxon>
        <taxon>Agaricales</taxon>
        <taxon>Marasmiineae</taxon>
        <taxon>Physalacriaceae</taxon>
        <taxon>Armillaria</taxon>
    </lineage>
</organism>
<keyword evidence="8" id="KW-0234">DNA repair</keyword>
<name>A0AA39JQC3_9AGAR</name>
<feature type="region of interest" description="Disordered" evidence="10">
    <location>
        <begin position="448"/>
        <end position="507"/>
    </location>
</feature>
<dbReference type="SUPFAM" id="SSF47781">
    <property type="entry name" value="RuvA domain 2-like"/>
    <property type="match status" value="1"/>
</dbReference>
<evidence type="ECO:0000256" key="4">
    <source>
        <dbReference type="ARBA" id="ARBA00022759"/>
    </source>
</evidence>
<comment type="similarity">
    <text evidence="2">Belongs to the XPF family.</text>
</comment>
<keyword evidence="6" id="KW-0378">Hydrolase</keyword>
<evidence type="ECO:0000256" key="2">
    <source>
        <dbReference type="ARBA" id="ARBA00010015"/>
    </source>
</evidence>
<reference evidence="12" key="1">
    <citation type="submission" date="2023-06" db="EMBL/GenBank/DDBJ databases">
        <authorList>
            <consortium name="Lawrence Berkeley National Laboratory"/>
            <person name="Ahrendt S."/>
            <person name="Sahu N."/>
            <person name="Indic B."/>
            <person name="Wong-Bajracharya J."/>
            <person name="Merenyi Z."/>
            <person name="Ke H.-M."/>
            <person name="Monk M."/>
            <person name="Kocsube S."/>
            <person name="Drula E."/>
            <person name="Lipzen A."/>
            <person name="Balint B."/>
            <person name="Henrissat B."/>
            <person name="Andreopoulos B."/>
            <person name="Martin F.M."/>
            <person name="Harder C.B."/>
            <person name="Rigling D."/>
            <person name="Ford K.L."/>
            <person name="Foster G.D."/>
            <person name="Pangilinan J."/>
            <person name="Papanicolaou A."/>
            <person name="Barry K."/>
            <person name="LaButti K."/>
            <person name="Viragh M."/>
            <person name="Koriabine M."/>
            <person name="Yan M."/>
            <person name="Riley R."/>
            <person name="Champramary S."/>
            <person name="Plett K.L."/>
            <person name="Tsai I.J."/>
            <person name="Slot J."/>
            <person name="Sipos G."/>
            <person name="Plett J."/>
            <person name="Nagy L.G."/>
            <person name="Grigoriev I.V."/>
        </authorList>
    </citation>
    <scope>NUCLEOTIDE SEQUENCE</scope>
    <source>
        <strain evidence="12">FPL87.14</strain>
    </source>
</reference>
<proteinExistence type="inferred from homology"/>
<evidence type="ECO:0000256" key="10">
    <source>
        <dbReference type="SAM" id="MobiDB-lite"/>
    </source>
</evidence>
<keyword evidence="5" id="KW-0227">DNA damage</keyword>
<evidence type="ECO:0000259" key="11">
    <source>
        <dbReference type="SMART" id="SM00891"/>
    </source>
</evidence>
<dbReference type="SMART" id="SM00891">
    <property type="entry name" value="ERCC4"/>
    <property type="match status" value="1"/>
</dbReference>
<dbReference type="PANTHER" id="PTHR10150">
    <property type="entry name" value="DNA REPAIR ENDONUCLEASE XPF"/>
    <property type="match status" value="1"/>
</dbReference>
<dbReference type="InterPro" id="IPR011335">
    <property type="entry name" value="Restrct_endonuc-II-like"/>
</dbReference>
<evidence type="ECO:0000256" key="8">
    <source>
        <dbReference type="ARBA" id="ARBA00023204"/>
    </source>
</evidence>
<dbReference type="GO" id="GO:0003697">
    <property type="term" value="F:single-stranded DNA binding"/>
    <property type="evidence" value="ECO:0007669"/>
    <property type="project" value="TreeGrafter"/>
</dbReference>
<evidence type="ECO:0000313" key="12">
    <source>
        <dbReference type="EMBL" id="KAK0446804.1"/>
    </source>
</evidence>
<feature type="compositionally biased region" description="Low complexity" evidence="10">
    <location>
        <begin position="492"/>
        <end position="506"/>
    </location>
</feature>
<protein>
    <recommendedName>
        <fullName evidence="11">ERCC4 domain-containing protein</fullName>
    </recommendedName>
</protein>
<dbReference type="Pfam" id="PF02732">
    <property type="entry name" value="ERCC4"/>
    <property type="match status" value="1"/>
</dbReference>
<comment type="caution">
    <text evidence="12">The sequence shown here is derived from an EMBL/GenBank/DDBJ whole genome shotgun (WGS) entry which is preliminary data.</text>
</comment>
<keyword evidence="4" id="KW-0255">Endonuclease</keyword>
<dbReference type="FunFam" id="3.40.50.10130:FF:000002">
    <property type="entry name" value="DNA repair endonuclease XPF"/>
    <property type="match status" value="1"/>
</dbReference>
<dbReference type="SUPFAM" id="SSF52980">
    <property type="entry name" value="Restriction endonuclease-like"/>
    <property type="match status" value="1"/>
</dbReference>
<comment type="subcellular location">
    <subcellularLocation>
        <location evidence="1">Nucleus</location>
    </subcellularLocation>
</comment>
<evidence type="ECO:0000256" key="7">
    <source>
        <dbReference type="ARBA" id="ARBA00023125"/>
    </source>
</evidence>
<sequence>MSTLLPFHTKIIQEIHDPSTSELVVLARGLGLRRIICTLMKIYDSPQNLILLVNATPEEETEIGEELGIMGCRKPGLRVVDYETGTSKDRQNLYKNGGLISVTSRILVVDMLQNDIPIDLVTGILVLHAEKVSPLHLVSFITRLYREKNDNGFLKAFTDQPEHITSGLSPLKNVMKELRLRKVHIWPRFHQDIKTVLERKRADVVELSQHLTTSMEEIHSAIVQCMNTTLAELRRSRTELDLDMLALPAAYFSSFDHIVRKQLDPVWNKVGSSTKALVRDLGVLRRLVGYLLTYDPLQFHSFCETLIASNGTSASGGAKSQWMLTDTANIIFSVAKRRCFTSSAPQLDDDDDAWQVLDEIQELPKWSLLAEVLEEIEGEIVKIEGNRAFNSAPGTNTTLVMCSSTTTCNILSQFMDSLDQTRPKGEWGRKLMMMKLRTWLFWRSRAAKDGRTPAPSTNQRQGGDLDDGLDEALKKKDRDKADKKASRRRIRGGAPSAAASGRQPSSVPEAITEDLLLADEDIMNLADITSLNYDPEFDTHYGLLPPPQTVVIRPYSDDTDDRMLDEIKPRFIVMFEPCMEFIRRVEVYKCSNPGLSVRVYHMVYADSCEEHKYLAGIRREKESFERLIRERGSMLLPILEDPKRTSSSDEIIKTISTRVAGGRRELNKDPSRVIVDMREFRSTLPSLLHATNLLVIPATLTVGDYILTPEICVERKSLADLVSSFNSGRLYTQCELMSVHYKNPVLLIEFEEDKAFSLEIVSDIKNYAKTNNRFSSKKKATGIPAEHDYASPSIQSKIVLLTLTFPRVRIIWSSSPYATAEIFKDLKMDRVEPDPAKAIAIGAEEDPDASAGINAAAEELLRSLPGITAKNVKYVMSKVRNVRELCEMDLKQVQDILGVAPGKACYQFIHRGER</sequence>
<dbReference type="InterPro" id="IPR047520">
    <property type="entry name" value="XPF_nuclease"/>
</dbReference>
<accession>A0AA39JQC3</accession>
<gene>
    <name evidence="12" type="ORF">EV421DRAFT_1889898</name>
</gene>
<evidence type="ECO:0000256" key="5">
    <source>
        <dbReference type="ARBA" id="ARBA00022763"/>
    </source>
</evidence>
<dbReference type="GO" id="GO:0000712">
    <property type="term" value="P:resolution of meiotic recombination intermediates"/>
    <property type="evidence" value="ECO:0007669"/>
    <property type="project" value="TreeGrafter"/>
</dbReference>
<dbReference type="GO" id="GO:1901255">
    <property type="term" value="P:nucleotide-excision repair involved in interstrand cross-link repair"/>
    <property type="evidence" value="ECO:0007669"/>
    <property type="project" value="TreeGrafter"/>
</dbReference>
<evidence type="ECO:0000256" key="3">
    <source>
        <dbReference type="ARBA" id="ARBA00022722"/>
    </source>
</evidence>
<keyword evidence="7" id="KW-0238">DNA-binding</keyword>
<keyword evidence="9" id="KW-0539">Nucleus</keyword>
<dbReference type="InterPro" id="IPR006166">
    <property type="entry name" value="ERCC4_domain"/>
</dbReference>
<dbReference type="CDD" id="cd20078">
    <property type="entry name" value="XPF_nuclease_XPF_euk"/>
    <property type="match status" value="1"/>
</dbReference>
<dbReference type="Gene3D" id="1.10.150.20">
    <property type="entry name" value="5' to 3' exonuclease, C-terminal subdomain"/>
    <property type="match status" value="1"/>
</dbReference>
<dbReference type="PANTHER" id="PTHR10150:SF0">
    <property type="entry name" value="DNA REPAIR ENDONUCLEASE XPF"/>
    <property type="match status" value="1"/>
</dbReference>
<feature type="compositionally biased region" description="Basic and acidic residues" evidence="10">
    <location>
        <begin position="471"/>
        <end position="484"/>
    </location>
</feature>
<evidence type="ECO:0000313" key="13">
    <source>
        <dbReference type="Proteomes" id="UP001175226"/>
    </source>
</evidence>
<dbReference type="Gene3D" id="3.40.50.10130">
    <property type="match status" value="1"/>
</dbReference>
<dbReference type="AlphaFoldDB" id="A0AA39JQC3"/>
<keyword evidence="13" id="KW-1185">Reference proteome</keyword>
<dbReference type="EMBL" id="JAUEPT010000013">
    <property type="protein sequence ID" value="KAK0446804.1"/>
    <property type="molecule type" value="Genomic_DNA"/>
</dbReference>
<dbReference type="GO" id="GO:0000110">
    <property type="term" value="C:nucleotide-excision repair factor 1 complex"/>
    <property type="evidence" value="ECO:0007669"/>
    <property type="project" value="TreeGrafter"/>
</dbReference>
<dbReference type="Proteomes" id="UP001175226">
    <property type="component" value="Unassembled WGS sequence"/>
</dbReference>
<evidence type="ECO:0000256" key="6">
    <source>
        <dbReference type="ARBA" id="ARBA00022801"/>
    </source>
</evidence>
<feature type="domain" description="ERCC4" evidence="11">
    <location>
        <begin position="672"/>
        <end position="752"/>
    </location>
</feature>
<evidence type="ECO:0000256" key="9">
    <source>
        <dbReference type="ARBA" id="ARBA00023242"/>
    </source>
</evidence>